<feature type="transmembrane region" description="Helical" evidence="1">
    <location>
        <begin position="269"/>
        <end position="287"/>
    </location>
</feature>
<accession>A0A4R3LKH6</accession>
<feature type="transmembrane region" description="Helical" evidence="1">
    <location>
        <begin position="125"/>
        <end position="152"/>
    </location>
</feature>
<proteinExistence type="predicted"/>
<feature type="transmembrane region" description="Helical" evidence="1">
    <location>
        <begin position="483"/>
        <end position="504"/>
    </location>
</feature>
<name>A0A4R3LKH6_9GAMM</name>
<gene>
    <name evidence="2" type="ORF">EDC25_10423</name>
</gene>
<feature type="transmembrane region" description="Helical" evidence="1">
    <location>
        <begin position="15"/>
        <end position="38"/>
    </location>
</feature>
<comment type="caution">
    <text evidence="2">The sequence shown here is derived from an EMBL/GenBank/DDBJ whole genome shotgun (WGS) entry which is preliminary data.</text>
</comment>
<keyword evidence="1" id="KW-0812">Transmembrane</keyword>
<feature type="transmembrane region" description="Helical" evidence="1">
    <location>
        <begin position="574"/>
        <end position="598"/>
    </location>
</feature>
<protein>
    <submittedName>
        <fullName evidence="2">Uncharacterized protein</fullName>
    </submittedName>
</protein>
<feature type="transmembrane region" description="Helical" evidence="1">
    <location>
        <begin position="544"/>
        <end position="562"/>
    </location>
</feature>
<dbReference type="EMBL" id="SMAF01000004">
    <property type="protein sequence ID" value="TCT00036.1"/>
    <property type="molecule type" value="Genomic_DNA"/>
</dbReference>
<feature type="transmembrane region" description="Helical" evidence="1">
    <location>
        <begin position="402"/>
        <end position="423"/>
    </location>
</feature>
<feature type="transmembrane region" description="Helical" evidence="1">
    <location>
        <begin position="345"/>
        <end position="375"/>
    </location>
</feature>
<dbReference type="AlphaFoldDB" id="A0A4R3LKH6"/>
<evidence type="ECO:0000313" key="2">
    <source>
        <dbReference type="EMBL" id="TCT00036.1"/>
    </source>
</evidence>
<dbReference type="OrthoDB" id="2603533at2"/>
<feature type="transmembrane region" description="Helical" evidence="1">
    <location>
        <begin position="299"/>
        <end position="315"/>
    </location>
</feature>
<feature type="transmembrane region" description="Helical" evidence="1">
    <location>
        <begin position="194"/>
        <end position="215"/>
    </location>
</feature>
<organism evidence="2 3">
    <name type="scientific">Pseudofulvimonas gallinarii</name>
    <dbReference type="NCBI Taxonomy" id="634155"/>
    <lineage>
        <taxon>Bacteria</taxon>
        <taxon>Pseudomonadati</taxon>
        <taxon>Pseudomonadota</taxon>
        <taxon>Gammaproteobacteria</taxon>
        <taxon>Lysobacterales</taxon>
        <taxon>Rhodanobacteraceae</taxon>
        <taxon>Pseudofulvimonas</taxon>
    </lineage>
</organism>
<feature type="transmembrane region" description="Helical" evidence="1">
    <location>
        <begin position="516"/>
        <end position="538"/>
    </location>
</feature>
<evidence type="ECO:0000256" key="1">
    <source>
        <dbReference type="SAM" id="Phobius"/>
    </source>
</evidence>
<feature type="transmembrane region" description="Helical" evidence="1">
    <location>
        <begin position="158"/>
        <end position="182"/>
    </location>
</feature>
<sequence length="740" mass="79789">MNAGRGSTSRSQQPWWDFLIPVAVITALAIVAWDLLVVKGMNWHLSQPSAVEGGIEALALLGCLALAAARRRRGMILMAVAVTLVFLRRHNAELTLLSGLFIMESLYAIGAMLRRTPGAKAADPAGADIFPAFIAGTGAWVLAVATLSLFSLATPAHLGWLLLAIGIAAIAAHPNPLCIQLFRALRSRPRSDCVKASLLLGWLLILMARTANVIGHDTVWYLGQGDRLLAPGGSIFQPLSLVAPVHYFPKLWEVLLLPLTSFDQLRPQTGLAIAVGALFWIALWQLATQLGITRRWRWWALWIIATLPAVANTALTLKSDTLCALFMAVMCLQLLDWFQRRRPPALGYALAAAALACSTKLTAIPYVGMGFIVLVAHELTLSRMATGWRPEKTAAAAEPVRAVVITTTLALLAALVLLARTWALAGVPTIGPDALLSLWNALGMHIAEPAGTLNWTRPQDWSDVPALFHDWLFAPSTMPKMPIGWTGNIWAVLSVLSLAAAAMGREPRGAGPPSPWSRVLLLVLALTGLLLAIAWRYHSRGSDGNYFMLPVALATLLAMRAASSRLGDAGRRTGAILATTLLLTGLVHATHSFISAGWGQPGTRPFDSQFGKTPFETGAWRERILQRAGVSGIARRLASRPAWERGIGFDPRDEQYFAALPIAVEEIRSIGYSRPAYVRDGGALLEFMDLWGIQHVVLPPDEGSPPAIADYRRALLAAGWLSFGDAGATLYSRPGAFSGQ</sequence>
<dbReference type="RefSeq" id="WP_123523092.1">
    <property type="nucleotide sequence ID" value="NZ_JBHLWF010000088.1"/>
</dbReference>
<keyword evidence="1" id="KW-1133">Transmembrane helix</keyword>
<reference evidence="2 3" key="1">
    <citation type="submission" date="2019-03" db="EMBL/GenBank/DDBJ databases">
        <title>Genomic Encyclopedia of Type Strains, Phase IV (KMG-IV): sequencing the most valuable type-strain genomes for metagenomic binning, comparative biology and taxonomic classification.</title>
        <authorList>
            <person name="Goeker M."/>
        </authorList>
    </citation>
    <scope>NUCLEOTIDE SEQUENCE [LARGE SCALE GENOMIC DNA]</scope>
    <source>
        <strain evidence="2 3">DSM 21944</strain>
    </source>
</reference>
<evidence type="ECO:0000313" key="3">
    <source>
        <dbReference type="Proteomes" id="UP000294599"/>
    </source>
</evidence>
<keyword evidence="1" id="KW-0472">Membrane</keyword>
<keyword evidence="3" id="KW-1185">Reference proteome</keyword>
<dbReference type="Proteomes" id="UP000294599">
    <property type="component" value="Unassembled WGS sequence"/>
</dbReference>